<proteinExistence type="inferred from homology"/>
<dbReference type="STRING" id="586411.SAMN05216187_11458"/>
<evidence type="ECO:0000313" key="4">
    <source>
        <dbReference type="Proteomes" id="UP000242700"/>
    </source>
</evidence>
<dbReference type="Pfam" id="PF01965">
    <property type="entry name" value="DJ-1_PfpI"/>
    <property type="match status" value="1"/>
</dbReference>
<dbReference type="Gene3D" id="3.40.50.880">
    <property type="match status" value="1"/>
</dbReference>
<accession>A0A1G9E643</accession>
<dbReference type="NCBIfam" id="TIGR01382">
    <property type="entry name" value="PfpI"/>
    <property type="match status" value="1"/>
</dbReference>
<keyword evidence="3" id="KW-0378">Hydrolase</keyword>
<gene>
    <name evidence="3" type="ORF">SAMN05216187_11458</name>
</gene>
<feature type="domain" description="DJ-1/PfpI" evidence="2">
    <location>
        <begin position="3"/>
        <end position="168"/>
    </location>
</feature>
<dbReference type="InterPro" id="IPR002818">
    <property type="entry name" value="DJ-1/PfpI"/>
</dbReference>
<dbReference type="Proteomes" id="UP000242700">
    <property type="component" value="Unassembled WGS sequence"/>
</dbReference>
<dbReference type="InterPro" id="IPR029062">
    <property type="entry name" value="Class_I_gatase-like"/>
</dbReference>
<protein>
    <submittedName>
        <fullName evidence="3">Protease I</fullName>
    </submittedName>
</protein>
<evidence type="ECO:0000313" key="3">
    <source>
        <dbReference type="EMBL" id="SDK71537.1"/>
    </source>
</evidence>
<evidence type="ECO:0000256" key="1">
    <source>
        <dbReference type="ARBA" id="ARBA00008542"/>
    </source>
</evidence>
<dbReference type="PANTHER" id="PTHR42733">
    <property type="entry name" value="DJ-1 PROTEIN"/>
    <property type="match status" value="1"/>
</dbReference>
<keyword evidence="3" id="KW-0645">Protease</keyword>
<sequence>MTKKIAVVLDNLFEDIEFTSPAEAFEKEGHEITVIGKEAGSTVKGKQGNTEVTIDKAIDDVKPDDFDALFIPGGFSPDMLRGDEQGRFGEFTKGFVANEKPVFAICHGPQLLIDTDLLKGKKLTGYLSVRKDLENAGATVVDESVVVDSSIVTSRTPDDLEDFNRESLALLK</sequence>
<dbReference type="SUPFAM" id="SSF52317">
    <property type="entry name" value="Class I glutamine amidotransferase-like"/>
    <property type="match status" value="1"/>
</dbReference>
<dbReference type="EMBL" id="FNFI01000014">
    <property type="protein sequence ID" value="SDK71537.1"/>
    <property type="molecule type" value="Genomic_DNA"/>
</dbReference>
<dbReference type="AlphaFoldDB" id="A0A1G9E643"/>
<evidence type="ECO:0000259" key="2">
    <source>
        <dbReference type="Pfam" id="PF01965"/>
    </source>
</evidence>
<dbReference type="OrthoDB" id="9792284at2"/>
<reference evidence="4" key="1">
    <citation type="submission" date="2016-10" db="EMBL/GenBank/DDBJ databases">
        <authorList>
            <person name="Varghese N."/>
            <person name="Submissions S."/>
        </authorList>
    </citation>
    <scope>NUCLEOTIDE SEQUENCE [LARGE SCALE GENOMIC DNA]</scope>
    <source>
        <strain evidence="4">CGMCC 1.8911</strain>
    </source>
</reference>
<dbReference type="PANTHER" id="PTHR42733:SF2">
    <property type="entry name" value="DJ-1_THIJ_PFPI FAMILY PROTEIN"/>
    <property type="match status" value="1"/>
</dbReference>
<dbReference type="PROSITE" id="PS51276">
    <property type="entry name" value="PEPTIDASE_C56_PFPI"/>
    <property type="match status" value="1"/>
</dbReference>
<comment type="similarity">
    <text evidence="1">Belongs to the peptidase C56 family.</text>
</comment>
<dbReference type="RefSeq" id="WP_092599864.1">
    <property type="nucleotide sequence ID" value="NZ_FNFI01000014.1"/>
</dbReference>
<dbReference type="GO" id="GO:0006508">
    <property type="term" value="P:proteolysis"/>
    <property type="evidence" value="ECO:0007669"/>
    <property type="project" value="UniProtKB-KW"/>
</dbReference>
<dbReference type="InterPro" id="IPR006286">
    <property type="entry name" value="C56_PfpI-like"/>
</dbReference>
<name>A0A1G9E643_9STAP</name>
<dbReference type="GO" id="GO:0008233">
    <property type="term" value="F:peptidase activity"/>
    <property type="evidence" value="ECO:0007669"/>
    <property type="project" value="UniProtKB-KW"/>
</dbReference>
<dbReference type="CDD" id="cd03134">
    <property type="entry name" value="GATase1_PfpI_like"/>
    <property type="match status" value="1"/>
</dbReference>
<organism evidence="3 4">
    <name type="scientific">Jeotgalicoccus aerolatus</name>
    <dbReference type="NCBI Taxonomy" id="709510"/>
    <lineage>
        <taxon>Bacteria</taxon>
        <taxon>Bacillati</taxon>
        <taxon>Bacillota</taxon>
        <taxon>Bacilli</taxon>
        <taxon>Bacillales</taxon>
        <taxon>Staphylococcaceae</taxon>
        <taxon>Jeotgalicoccus</taxon>
    </lineage>
</organism>